<sequence>MGMVLPASFWHLVAAGMVACAFAVAFRWTKQRRSGSGALDTRKDSTQYVKAVPLLDKEQATAPRAPGEWTAVEFHYPRIEPFREKLEDIKPIPYRPFKWGEYFVTMGIRSMHWDEWIELDRDFFHYFKIREQRINTRRDRLVRTLPTTPGVVEGGHAGATELVEELAEYLSARFPTIYTVVRHDPEKNTSGWYGKPSIKEITIVPLQKTYVLAQEDPMVISALLVQEDLAIMVEGK</sequence>
<keyword evidence="2" id="KW-1185">Reference proteome</keyword>
<reference evidence="1" key="1">
    <citation type="submission" date="2022-07" db="EMBL/GenBank/DDBJ databases">
        <title>Genome Sequence of Phlebia brevispora.</title>
        <authorList>
            <person name="Buettner E."/>
        </authorList>
    </citation>
    <scope>NUCLEOTIDE SEQUENCE</scope>
    <source>
        <strain evidence="1">MPL23</strain>
    </source>
</reference>
<proteinExistence type="predicted"/>
<protein>
    <submittedName>
        <fullName evidence="1">Uncharacterized protein</fullName>
    </submittedName>
</protein>
<dbReference type="Proteomes" id="UP001148662">
    <property type="component" value="Unassembled WGS sequence"/>
</dbReference>
<name>A0ACC1RFT0_9APHY</name>
<accession>A0ACC1RFT0</accession>
<comment type="caution">
    <text evidence="1">The sequence shown here is derived from an EMBL/GenBank/DDBJ whole genome shotgun (WGS) entry which is preliminary data.</text>
</comment>
<dbReference type="EMBL" id="JANHOG010002967">
    <property type="protein sequence ID" value="KAJ3518428.1"/>
    <property type="molecule type" value="Genomic_DNA"/>
</dbReference>
<gene>
    <name evidence="1" type="ORF">NM688_g9440</name>
</gene>
<organism evidence="1 2">
    <name type="scientific">Phlebia brevispora</name>
    <dbReference type="NCBI Taxonomy" id="194682"/>
    <lineage>
        <taxon>Eukaryota</taxon>
        <taxon>Fungi</taxon>
        <taxon>Dikarya</taxon>
        <taxon>Basidiomycota</taxon>
        <taxon>Agaricomycotina</taxon>
        <taxon>Agaricomycetes</taxon>
        <taxon>Polyporales</taxon>
        <taxon>Meruliaceae</taxon>
        <taxon>Phlebia</taxon>
    </lineage>
</organism>
<evidence type="ECO:0000313" key="2">
    <source>
        <dbReference type="Proteomes" id="UP001148662"/>
    </source>
</evidence>
<evidence type="ECO:0000313" key="1">
    <source>
        <dbReference type="EMBL" id="KAJ3518428.1"/>
    </source>
</evidence>